<evidence type="ECO:0000313" key="11">
    <source>
        <dbReference type="Proteomes" id="UP000007488"/>
    </source>
</evidence>
<reference evidence="10 11" key="1">
    <citation type="journal article" date="2011" name="Stand. Genomic Sci.">
        <title>Complete genome sequence of Syntrophobotulus glycolicus type strain (FlGlyR).</title>
        <authorList>
            <person name="Han C."/>
            <person name="Mwirichia R."/>
            <person name="Chertkov O."/>
            <person name="Held B."/>
            <person name="Lapidus A."/>
            <person name="Nolan M."/>
            <person name="Lucas S."/>
            <person name="Hammon N."/>
            <person name="Deshpande S."/>
            <person name="Cheng J.F."/>
            <person name="Tapia R."/>
            <person name="Goodwin L."/>
            <person name="Pitluck S."/>
            <person name="Huntemann M."/>
            <person name="Liolios K."/>
            <person name="Ivanova N."/>
            <person name="Pagani I."/>
            <person name="Mavromatis K."/>
            <person name="Ovchinikova G."/>
            <person name="Pati A."/>
            <person name="Chen A."/>
            <person name="Palaniappan K."/>
            <person name="Land M."/>
            <person name="Hauser L."/>
            <person name="Brambilla E.M."/>
            <person name="Rohde M."/>
            <person name="Spring S."/>
            <person name="Sikorski J."/>
            <person name="Goker M."/>
            <person name="Woyke T."/>
            <person name="Bristow J."/>
            <person name="Eisen J.A."/>
            <person name="Markowitz V."/>
            <person name="Hugenholtz P."/>
            <person name="Kyrpides N.C."/>
            <person name="Klenk H.P."/>
            <person name="Detter J.C."/>
        </authorList>
    </citation>
    <scope>NUCLEOTIDE SEQUENCE [LARGE SCALE GENOMIC DNA]</scope>
    <source>
        <strain evidence="11">DSM 8271 / FlGlyR</strain>
    </source>
</reference>
<keyword evidence="4" id="KW-0547">Nucleotide-binding</keyword>
<dbReference type="Gene3D" id="3.40.50.300">
    <property type="entry name" value="P-loop containing nucleotide triphosphate hydrolases"/>
    <property type="match status" value="1"/>
</dbReference>
<keyword evidence="8" id="KW-0472">Membrane</keyword>
<reference evidence="11" key="2">
    <citation type="submission" date="2011-02" db="EMBL/GenBank/DDBJ databases">
        <title>The complete genome of Syntrophobotulus glycolicus DSM 8271.</title>
        <authorList>
            <person name="Lucas S."/>
            <person name="Copeland A."/>
            <person name="Lapidus A."/>
            <person name="Bruce D."/>
            <person name="Goodwin L."/>
            <person name="Pitluck S."/>
            <person name="Kyrpides N."/>
            <person name="Mavromatis K."/>
            <person name="Pagani I."/>
            <person name="Ivanova N."/>
            <person name="Mikhailova N."/>
            <person name="Chertkov O."/>
            <person name="Held B."/>
            <person name="Detter J.C."/>
            <person name="Tapia R."/>
            <person name="Han C."/>
            <person name="Land M."/>
            <person name="Hauser L."/>
            <person name="Markowitz V."/>
            <person name="Cheng J.-F."/>
            <person name="Hugenholtz P."/>
            <person name="Woyke T."/>
            <person name="Wu D."/>
            <person name="Spring S."/>
            <person name="Schroeder M."/>
            <person name="Brambilla E."/>
            <person name="Klenk H.-P."/>
            <person name="Eisen J.A."/>
        </authorList>
    </citation>
    <scope>NUCLEOTIDE SEQUENCE [LARGE SCALE GENOMIC DNA]</scope>
    <source>
        <strain evidence="11">DSM 8271 / FlGlyR</strain>
    </source>
</reference>
<evidence type="ECO:0000256" key="6">
    <source>
        <dbReference type="ARBA" id="ARBA00022967"/>
    </source>
</evidence>
<keyword evidence="6" id="KW-1278">Translocase</keyword>
<evidence type="ECO:0000256" key="8">
    <source>
        <dbReference type="ARBA" id="ARBA00023136"/>
    </source>
</evidence>
<keyword evidence="2" id="KW-0813">Transport</keyword>
<dbReference type="InterPro" id="IPR017871">
    <property type="entry name" value="ABC_transporter-like_CS"/>
</dbReference>
<keyword evidence="5" id="KW-0067">ATP-binding</keyword>
<feature type="domain" description="ABC transporter" evidence="9">
    <location>
        <begin position="2"/>
        <end position="241"/>
    </location>
</feature>
<organism evidence="10 11">
    <name type="scientific">Syntrophobotulus glycolicus (strain DSM 8271 / FlGlyR)</name>
    <dbReference type="NCBI Taxonomy" id="645991"/>
    <lineage>
        <taxon>Bacteria</taxon>
        <taxon>Bacillati</taxon>
        <taxon>Bacillota</taxon>
        <taxon>Clostridia</taxon>
        <taxon>Eubacteriales</taxon>
        <taxon>Desulfitobacteriaceae</taxon>
        <taxon>Syntrophobotulus</taxon>
    </lineage>
</organism>
<dbReference type="CDD" id="cd03258">
    <property type="entry name" value="ABC_MetN_methionine_transporter"/>
    <property type="match status" value="1"/>
</dbReference>
<evidence type="ECO:0000256" key="2">
    <source>
        <dbReference type="ARBA" id="ARBA00022448"/>
    </source>
</evidence>
<dbReference type="PANTHER" id="PTHR43166:SF30">
    <property type="entry name" value="METHIONINE IMPORT ATP-BINDING PROTEIN METN"/>
    <property type="match status" value="1"/>
</dbReference>
<evidence type="ECO:0000313" key="10">
    <source>
        <dbReference type="EMBL" id="ADY57079.1"/>
    </source>
</evidence>
<dbReference type="InterPro" id="IPR003439">
    <property type="entry name" value="ABC_transporter-like_ATP-bd"/>
</dbReference>
<keyword evidence="7" id="KW-0029">Amino-acid transport</keyword>
<dbReference type="eggNOG" id="COG1135">
    <property type="taxonomic scope" value="Bacteria"/>
</dbReference>
<keyword evidence="3" id="KW-1003">Cell membrane</keyword>
<dbReference type="InterPro" id="IPR003593">
    <property type="entry name" value="AAA+_ATPase"/>
</dbReference>
<protein>
    <submittedName>
        <fullName evidence="10">Phosphonate-transporting ATPase</fullName>
        <ecNumber evidence="10">3.6.3.28</ecNumber>
    </submittedName>
</protein>
<dbReference type="OrthoDB" id="9802264at2"/>
<dbReference type="HOGENOM" id="CLU_000604_1_22_9"/>
<dbReference type="InterPro" id="IPR041701">
    <property type="entry name" value="MetN_ABC"/>
</dbReference>
<keyword evidence="11" id="KW-1185">Reference proteome</keyword>
<evidence type="ECO:0000256" key="1">
    <source>
        <dbReference type="ARBA" id="ARBA00005417"/>
    </source>
</evidence>
<evidence type="ECO:0000259" key="9">
    <source>
        <dbReference type="PROSITE" id="PS50893"/>
    </source>
</evidence>
<keyword evidence="10" id="KW-0378">Hydrolase</keyword>
<dbReference type="SMART" id="SM00382">
    <property type="entry name" value="AAA"/>
    <property type="match status" value="1"/>
</dbReference>
<dbReference type="Proteomes" id="UP000007488">
    <property type="component" value="Chromosome"/>
</dbReference>
<dbReference type="PROSITE" id="PS00211">
    <property type="entry name" value="ABC_TRANSPORTER_1"/>
    <property type="match status" value="1"/>
</dbReference>
<dbReference type="Pfam" id="PF00005">
    <property type="entry name" value="ABC_tran"/>
    <property type="match status" value="1"/>
</dbReference>
<proteinExistence type="inferred from homology"/>
<dbReference type="RefSeq" id="WP_013625899.1">
    <property type="nucleotide sequence ID" value="NC_015172.1"/>
</dbReference>
<dbReference type="GO" id="GO:0016887">
    <property type="term" value="F:ATP hydrolysis activity"/>
    <property type="evidence" value="ECO:0007669"/>
    <property type="project" value="InterPro"/>
</dbReference>
<evidence type="ECO:0000256" key="5">
    <source>
        <dbReference type="ARBA" id="ARBA00022840"/>
    </source>
</evidence>
<accession>F0SYG7</accession>
<evidence type="ECO:0000256" key="3">
    <source>
        <dbReference type="ARBA" id="ARBA00022475"/>
    </source>
</evidence>
<evidence type="ECO:0000256" key="4">
    <source>
        <dbReference type="ARBA" id="ARBA00022741"/>
    </source>
</evidence>
<gene>
    <name evidence="10" type="ordered locus">Sgly_2809</name>
</gene>
<dbReference type="GO" id="GO:0006865">
    <property type="term" value="P:amino acid transport"/>
    <property type="evidence" value="ECO:0007669"/>
    <property type="project" value="UniProtKB-KW"/>
</dbReference>
<comment type="similarity">
    <text evidence="1">Belongs to the ABC transporter superfamily.</text>
</comment>
<evidence type="ECO:0000256" key="7">
    <source>
        <dbReference type="ARBA" id="ARBA00022970"/>
    </source>
</evidence>
<dbReference type="GO" id="GO:0005524">
    <property type="term" value="F:ATP binding"/>
    <property type="evidence" value="ECO:0007669"/>
    <property type="project" value="UniProtKB-KW"/>
</dbReference>
<sequence>MIAIKNLSKTYRTEHLEVKALDNIDLQIEKGSIFGIIGFSGAGKSTLVRCLNRLEEPDSGSVFIEGQEITNLDQKNLRLARRKIGMIFQQFNLFDSMTVYENVAFPLQVAGYPKNQIKGRVHEILQLVYLTDKLNAYPSHLSGGQKQRVGIARALANKPEVLLCDEATSALDPQTTYSILELLKNINEKLQLTIVLITHELDVLKHICDHMAVLEQGKIVEQGPTEKFFLNPESDTAKNFVRIIQSFQEKKFYAGGDGI</sequence>
<dbReference type="EMBL" id="CP002547">
    <property type="protein sequence ID" value="ADY57079.1"/>
    <property type="molecule type" value="Genomic_DNA"/>
</dbReference>
<dbReference type="GO" id="GO:0005886">
    <property type="term" value="C:plasma membrane"/>
    <property type="evidence" value="ECO:0007669"/>
    <property type="project" value="UniProtKB-ARBA"/>
</dbReference>
<dbReference type="PROSITE" id="PS50893">
    <property type="entry name" value="ABC_TRANSPORTER_2"/>
    <property type="match status" value="1"/>
</dbReference>
<dbReference type="InterPro" id="IPR027417">
    <property type="entry name" value="P-loop_NTPase"/>
</dbReference>
<dbReference type="STRING" id="645991.Sgly_2809"/>
<dbReference type="EC" id="3.6.3.28" evidence="10"/>
<name>F0SYG7_SYNGF</name>
<dbReference type="AlphaFoldDB" id="F0SYG7"/>
<dbReference type="PANTHER" id="PTHR43166">
    <property type="entry name" value="AMINO ACID IMPORT ATP-BINDING PROTEIN"/>
    <property type="match status" value="1"/>
</dbReference>
<dbReference type="InterPro" id="IPR050086">
    <property type="entry name" value="MetN_ABC_transporter-like"/>
</dbReference>
<dbReference type="SUPFAM" id="SSF52540">
    <property type="entry name" value="P-loop containing nucleoside triphosphate hydrolases"/>
    <property type="match status" value="1"/>
</dbReference>
<dbReference type="KEGG" id="sgy:Sgly_2809"/>
<dbReference type="FunFam" id="3.40.50.300:FF:000056">
    <property type="entry name" value="Cell division ATP-binding protein FtsE"/>
    <property type="match status" value="1"/>
</dbReference>